<dbReference type="EMBL" id="JARIHO010000035">
    <property type="protein sequence ID" value="KAJ7331486.1"/>
    <property type="molecule type" value="Genomic_DNA"/>
</dbReference>
<feature type="compositionally biased region" description="Basic and acidic residues" evidence="1">
    <location>
        <begin position="257"/>
        <end position="274"/>
    </location>
</feature>
<reference evidence="2" key="1">
    <citation type="submission" date="2023-03" db="EMBL/GenBank/DDBJ databases">
        <title>Massive genome expansion in bonnet fungi (Mycena s.s.) driven by repeated elements and novel gene families across ecological guilds.</title>
        <authorList>
            <consortium name="Lawrence Berkeley National Laboratory"/>
            <person name="Harder C.B."/>
            <person name="Miyauchi S."/>
            <person name="Viragh M."/>
            <person name="Kuo A."/>
            <person name="Thoen E."/>
            <person name="Andreopoulos B."/>
            <person name="Lu D."/>
            <person name="Skrede I."/>
            <person name="Drula E."/>
            <person name="Henrissat B."/>
            <person name="Morin E."/>
            <person name="Kohler A."/>
            <person name="Barry K."/>
            <person name="LaButti K."/>
            <person name="Morin E."/>
            <person name="Salamov A."/>
            <person name="Lipzen A."/>
            <person name="Mereny Z."/>
            <person name="Hegedus B."/>
            <person name="Baldrian P."/>
            <person name="Stursova M."/>
            <person name="Weitz H."/>
            <person name="Taylor A."/>
            <person name="Grigoriev I.V."/>
            <person name="Nagy L.G."/>
            <person name="Martin F."/>
            <person name="Kauserud H."/>
        </authorList>
    </citation>
    <scope>NUCLEOTIDE SEQUENCE</scope>
    <source>
        <strain evidence="2">CBHHK002</strain>
    </source>
</reference>
<evidence type="ECO:0000313" key="2">
    <source>
        <dbReference type="EMBL" id="KAJ7331486.1"/>
    </source>
</evidence>
<name>A0AAD6ZQB6_9AGAR</name>
<feature type="region of interest" description="Disordered" evidence="1">
    <location>
        <begin position="253"/>
        <end position="274"/>
    </location>
</feature>
<feature type="region of interest" description="Disordered" evidence="1">
    <location>
        <begin position="26"/>
        <end position="48"/>
    </location>
</feature>
<organism evidence="2 3">
    <name type="scientific">Mycena albidolilacea</name>
    <dbReference type="NCBI Taxonomy" id="1033008"/>
    <lineage>
        <taxon>Eukaryota</taxon>
        <taxon>Fungi</taxon>
        <taxon>Dikarya</taxon>
        <taxon>Basidiomycota</taxon>
        <taxon>Agaricomycotina</taxon>
        <taxon>Agaricomycetes</taxon>
        <taxon>Agaricomycetidae</taxon>
        <taxon>Agaricales</taxon>
        <taxon>Marasmiineae</taxon>
        <taxon>Mycenaceae</taxon>
        <taxon>Mycena</taxon>
    </lineage>
</organism>
<protein>
    <submittedName>
        <fullName evidence="2">Uncharacterized protein</fullName>
    </submittedName>
</protein>
<comment type="caution">
    <text evidence="2">The sequence shown here is derived from an EMBL/GenBank/DDBJ whole genome shotgun (WGS) entry which is preliminary data.</text>
</comment>
<accession>A0AAD6ZQB6</accession>
<proteinExistence type="predicted"/>
<dbReference type="AlphaFoldDB" id="A0AAD6ZQB6"/>
<sequence length="612" mass="66648">MRAQRERGCNGEGGDGADAWARVARGERNTEGAGSAQRPRATRTERERAVYGGWTSPRRGGYGQTVLCGGDVDVGHHGRISAQWFYSAGMGEQNWRGGRIQLRDGRRAGQMRDGTEVPVHRDWCAPVANAARGTETGVRSGLHGTGVAHGRRVQQRGGRKGGRIGGESAAARRLQDGYSDAGAERAQRRCGCGGAQTMGGGVRTRCGRAASGRREAAGDVRVGRAQCRGECGTGGEGRQGGGGAAVVTWRAAGQQRRGMDVRDTGRRAGGRHGERTLSGACVHRESQIRSGRAWARIGQRGDVARAQAEWAVRAVRAGYGKRAGQLLETGTAARASAGVEWAARLGYLRRISIDGFTHGNLGLTVVRCCTIIILVNFPIRPGRPGRWGGGRPGQWGRRHIYEKVKKCSQRLKKLGADVPCPALQTHQVFPTKQDFTKYYLRSGYSTPAPSIFFGSGHDTLAPIFSGEQDQHQVFSAKRGTALQHQVFSAERGTELQHQVFSTEWGTALQHQVFSAKRGTAIQHQVFSAEWDTALQHQVFSSEQDMKGVTFSTKYFSSEQDMALQQVFPAKRDCLVGNTWHWPDMALIAIKMCLLNEPWGAYPKFVDGIWFSH</sequence>
<keyword evidence="3" id="KW-1185">Reference proteome</keyword>
<evidence type="ECO:0000313" key="3">
    <source>
        <dbReference type="Proteomes" id="UP001218218"/>
    </source>
</evidence>
<gene>
    <name evidence="2" type="ORF">DFH08DRAFT_814793</name>
</gene>
<evidence type="ECO:0000256" key="1">
    <source>
        <dbReference type="SAM" id="MobiDB-lite"/>
    </source>
</evidence>
<dbReference type="Proteomes" id="UP001218218">
    <property type="component" value="Unassembled WGS sequence"/>
</dbReference>